<accession>A0A9P8NZ72</accession>
<reference evidence="1" key="1">
    <citation type="journal article" date="2021" name="Open Biol.">
        <title>Shared evolutionary footprints suggest mitochondrial oxidative damage underlies multiple complex I losses in fungi.</title>
        <authorList>
            <person name="Schikora-Tamarit M.A."/>
            <person name="Marcet-Houben M."/>
            <person name="Nosek J."/>
            <person name="Gabaldon T."/>
        </authorList>
    </citation>
    <scope>NUCLEOTIDE SEQUENCE</scope>
    <source>
        <strain evidence="1">CBS6075</strain>
    </source>
</reference>
<reference evidence="1" key="2">
    <citation type="submission" date="2021-01" db="EMBL/GenBank/DDBJ databases">
        <authorList>
            <person name="Schikora-Tamarit M.A."/>
        </authorList>
    </citation>
    <scope>NUCLEOTIDE SEQUENCE</scope>
    <source>
        <strain evidence="1">CBS6075</strain>
    </source>
</reference>
<comment type="caution">
    <text evidence="1">The sequence shown here is derived from an EMBL/GenBank/DDBJ whole genome shotgun (WGS) entry which is preliminary data.</text>
</comment>
<organism evidence="1 2">
    <name type="scientific">Ogataea philodendri</name>
    <dbReference type="NCBI Taxonomy" id="1378263"/>
    <lineage>
        <taxon>Eukaryota</taxon>
        <taxon>Fungi</taxon>
        <taxon>Dikarya</taxon>
        <taxon>Ascomycota</taxon>
        <taxon>Saccharomycotina</taxon>
        <taxon>Pichiomycetes</taxon>
        <taxon>Pichiales</taxon>
        <taxon>Pichiaceae</taxon>
        <taxon>Ogataea</taxon>
    </lineage>
</organism>
<proteinExistence type="predicted"/>
<evidence type="ECO:0000313" key="2">
    <source>
        <dbReference type="Proteomes" id="UP000769157"/>
    </source>
</evidence>
<dbReference type="RefSeq" id="XP_046059289.1">
    <property type="nucleotide sequence ID" value="XM_046206634.1"/>
</dbReference>
<dbReference type="EMBL" id="JAEUBE010000378">
    <property type="protein sequence ID" value="KAH3662200.1"/>
    <property type="molecule type" value="Genomic_DNA"/>
</dbReference>
<evidence type="ECO:0000313" key="1">
    <source>
        <dbReference type="EMBL" id="KAH3662200.1"/>
    </source>
</evidence>
<gene>
    <name evidence="1" type="ORF">OGAPHI_005448</name>
</gene>
<keyword evidence="2" id="KW-1185">Reference proteome</keyword>
<protein>
    <submittedName>
        <fullName evidence="1">Uncharacterized protein</fullName>
    </submittedName>
</protein>
<sequence>MRVSGIILFFVGFVESKLVIRIIFNVSHIGLGSLTGHLEVVNPDGSQIVPFFCVLGVERNNLSLWNQLVGSTTDHIVSAPKDSGRLQVRKPELNHMSGHFAKESVFSDALARGFQLEIVAIVIVIEILSEEFHDSLVKERVGFSVSEEERLCVSVSRQLEVLFNVKQWNSIGIKNNDLFVRTEQVGQQLHIPSLEVVLVTEDDCFGDVHKREVKSWGLGKLSSLRKSHHWVCSNLNKFLNRVQAQVIVVENL</sequence>
<name>A0A9P8NZ72_9ASCO</name>
<dbReference type="AlphaFoldDB" id="A0A9P8NZ72"/>
<dbReference type="Proteomes" id="UP000769157">
    <property type="component" value="Unassembled WGS sequence"/>
</dbReference>
<dbReference type="GeneID" id="70237412"/>